<dbReference type="Proteomes" id="UP001157910">
    <property type="component" value="Unassembled WGS sequence"/>
</dbReference>
<accession>A0ABY1QTD6</accession>
<protein>
    <submittedName>
        <fullName evidence="1">Uncharacterized protein</fullName>
    </submittedName>
</protein>
<organism evidence="1 2">
    <name type="scientific">Novosphingobium panipatense</name>
    <dbReference type="NCBI Taxonomy" id="428991"/>
    <lineage>
        <taxon>Bacteria</taxon>
        <taxon>Pseudomonadati</taxon>
        <taxon>Pseudomonadota</taxon>
        <taxon>Alphaproteobacteria</taxon>
        <taxon>Sphingomonadales</taxon>
        <taxon>Sphingomonadaceae</taxon>
        <taxon>Novosphingobium</taxon>
    </lineage>
</organism>
<comment type="caution">
    <text evidence="1">The sequence shown here is derived from an EMBL/GenBank/DDBJ whole genome shotgun (WGS) entry which is preliminary data.</text>
</comment>
<evidence type="ECO:0000313" key="1">
    <source>
        <dbReference type="EMBL" id="SMP78621.1"/>
    </source>
</evidence>
<name>A0ABY1QTD6_9SPHN</name>
<evidence type="ECO:0000313" key="2">
    <source>
        <dbReference type="Proteomes" id="UP001157910"/>
    </source>
</evidence>
<gene>
    <name evidence="1" type="ORF">SAMN06296065_11162</name>
</gene>
<reference evidence="1 2" key="1">
    <citation type="submission" date="2017-05" db="EMBL/GenBank/DDBJ databases">
        <authorList>
            <person name="Varghese N."/>
            <person name="Submissions S."/>
        </authorList>
    </citation>
    <scope>NUCLEOTIDE SEQUENCE [LARGE SCALE GENOMIC DNA]</scope>
    <source>
        <strain evidence="1 2">SM16</strain>
    </source>
</reference>
<keyword evidence="2" id="KW-1185">Reference proteome</keyword>
<proteinExistence type="predicted"/>
<sequence length="167" mass="17779">MAVEVRGLRLSLVFATLQYRVTLTASAPTAGGALLGDMIGAHASMTAEEQLAPPVEAQQQLGAFQTLQPGESATIQGEVQLPLSAIRPLQRGNASLFVPLLRLCLVFDSAEVAPVRRVFTVGLPGDHALAPLRLDKGPMEHRGLLVREVEAARAYPLSWLQPQPAGV</sequence>
<dbReference type="EMBL" id="FXUI01000011">
    <property type="protein sequence ID" value="SMP78621.1"/>
    <property type="molecule type" value="Genomic_DNA"/>
</dbReference>